<dbReference type="RefSeq" id="WP_226393295.1">
    <property type="nucleotide sequence ID" value="NZ_JADCKB010000021.1"/>
</dbReference>
<dbReference type="GO" id="GO:0004856">
    <property type="term" value="F:D-xylulokinase activity"/>
    <property type="evidence" value="ECO:0007669"/>
    <property type="project" value="UniProtKB-EC"/>
</dbReference>
<dbReference type="CDD" id="cd07808">
    <property type="entry name" value="ASKHA_NBD_FGGY_EcXK-like"/>
    <property type="match status" value="1"/>
</dbReference>
<dbReference type="InterPro" id="IPR006000">
    <property type="entry name" value="Xylulokinase"/>
</dbReference>
<evidence type="ECO:0000256" key="7">
    <source>
        <dbReference type="ARBA" id="ARBA00023277"/>
    </source>
</evidence>
<evidence type="ECO:0000256" key="3">
    <source>
        <dbReference type="ARBA" id="ARBA00022679"/>
    </source>
</evidence>
<evidence type="ECO:0000256" key="5">
    <source>
        <dbReference type="ARBA" id="ARBA00022777"/>
    </source>
</evidence>
<feature type="domain" description="Carbohydrate kinase FGGY N-terminal" evidence="10">
    <location>
        <begin position="3"/>
        <end position="245"/>
    </location>
</feature>
<evidence type="ECO:0000313" key="12">
    <source>
        <dbReference type="EMBL" id="MBE5040732.1"/>
    </source>
</evidence>
<keyword evidence="4 9" id="KW-0547">Nucleotide-binding</keyword>
<comment type="similarity">
    <text evidence="1 8">Belongs to the FGGY kinase family.</text>
</comment>
<dbReference type="EMBL" id="JADCKB010000021">
    <property type="protein sequence ID" value="MBE5040732.1"/>
    <property type="molecule type" value="Genomic_DNA"/>
</dbReference>
<dbReference type="InterPro" id="IPR000577">
    <property type="entry name" value="Carb_kinase_FGGY"/>
</dbReference>
<dbReference type="PANTHER" id="PTHR43095:SF5">
    <property type="entry name" value="XYLULOSE KINASE"/>
    <property type="match status" value="1"/>
</dbReference>
<evidence type="ECO:0000256" key="4">
    <source>
        <dbReference type="ARBA" id="ARBA00022741"/>
    </source>
</evidence>
<dbReference type="InterPro" id="IPR018483">
    <property type="entry name" value="Carb_kinase_FGGY_CS"/>
</dbReference>
<keyword evidence="6 9" id="KW-0067">ATP-binding</keyword>
<dbReference type="PIRSF" id="PIRSF000538">
    <property type="entry name" value="GlpK"/>
    <property type="match status" value="1"/>
</dbReference>
<keyword evidence="5 8" id="KW-0418">Kinase</keyword>
<proteinExistence type="inferred from homology"/>
<organism evidence="12 13">
    <name type="scientific">Ructibacterium gallinarum</name>
    <dbReference type="NCBI Taxonomy" id="2779355"/>
    <lineage>
        <taxon>Bacteria</taxon>
        <taxon>Bacillati</taxon>
        <taxon>Bacillota</taxon>
        <taxon>Clostridia</taxon>
        <taxon>Eubacteriales</taxon>
        <taxon>Oscillospiraceae</taxon>
        <taxon>Ructibacterium</taxon>
    </lineage>
</organism>
<dbReference type="AlphaFoldDB" id="A0A9D5M162"/>
<dbReference type="GO" id="GO:0042732">
    <property type="term" value="P:D-xylose metabolic process"/>
    <property type="evidence" value="ECO:0007669"/>
    <property type="project" value="UniProtKB-KW"/>
</dbReference>
<comment type="caution">
    <text evidence="12">The sequence shown here is derived from an EMBL/GenBank/DDBJ whole genome shotgun (WGS) entry which is preliminary data.</text>
</comment>
<dbReference type="Gene3D" id="3.30.420.40">
    <property type="match status" value="2"/>
</dbReference>
<name>A0A9D5M162_9FIRM</name>
<dbReference type="Proteomes" id="UP000806542">
    <property type="component" value="Unassembled WGS sequence"/>
</dbReference>
<evidence type="ECO:0000256" key="2">
    <source>
        <dbReference type="ARBA" id="ARBA00022629"/>
    </source>
</evidence>
<dbReference type="GO" id="GO:0005524">
    <property type="term" value="F:ATP binding"/>
    <property type="evidence" value="ECO:0007669"/>
    <property type="project" value="UniProtKB-KW"/>
</dbReference>
<dbReference type="Pfam" id="PF02782">
    <property type="entry name" value="FGGY_C"/>
    <property type="match status" value="1"/>
</dbReference>
<feature type="domain" description="Carbohydrate kinase FGGY C-terminal" evidence="11">
    <location>
        <begin position="303"/>
        <end position="438"/>
    </location>
</feature>
<keyword evidence="3 8" id="KW-0808">Transferase</keyword>
<evidence type="ECO:0000256" key="8">
    <source>
        <dbReference type="RuleBase" id="RU003733"/>
    </source>
</evidence>
<dbReference type="PANTHER" id="PTHR43095">
    <property type="entry name" value="SUGAR KINASE"/>
    <property type="match status" value="1"/>
</dbReference>
<dbReference type="InterPro" id="IPR018484">
    <property type="entry name" value="FGGY_N"/>
</dbReference>
<evidence type="ECO:0000256" key="6">
    <source>
        <dbReference type="ARBA" id="ARBA00022840"/>
    </source>
</evidence>
<dbReference type="InterPro" id="IPR043129">
    <property type="entry name" value="ATPase_NBD"/>
</dbReference>
<accession>A0A9D5M162</accession>
<dbReference type="SUPFAM" id="SSF53067">
    <property type="entry name" value="Actin-like ATPase domain"/>
    <property type="match status" value="2"/>
</dbReference>
<gene>
    <name evidence="9 12" type="primary">xylB</name>
    <name evidence="12" type="ORF">INF28_09705</name>
</gene>
<keyword evidence="13" id="KW-1185">Reference proteome</keyword>
<keyword evidence="7 9" id="KW-0119">Carbohydrate metabolism</keyword>
<dbReference type="PROSITE" id="PS00445">
    <property type="entry name" value="FGGY_KINASES_2"/>
    <property type="match status" value="1"/>
</dbReference>
<dbReference type="EC" id="2.7.1.17" evidence="9"/>
<dbReference type="NCBIfam" id="TIGR01312">
    <property type="entry name" value="XylB"/>
    <property type="match status" value="1"/>
</dbReference>
<dbReference type="Pfam" id="PF00370">
    <property type="entry name" value="FGGY_N"/>
    <property type="match status" value="1"/>
</dbReference>
<dbReference type="GO" id="GO:0005997">
    <property type="term" value="P:xylulose metabolic process"/>
    <property type="evidence" value="ECO:0007669"/>
    <property type="project" value="InterPro"/>
</dbReference>
<comment type="catalytic activity">
    <reaction evidence="9">
        <text>D-xylulose + ATP = D-xylulose 5-phosphate + ADP + H(+)</text>
        <dbReference type="Rhea" id="RHEA:10964"/>
        <dbReference type="ChEBI" id="CHEBI:15378"/>
        <dbReference type="ChEBI" id="CHEBI:17140"/>
        <dbReference type="ChEBI" id="CHEBI:30616"/>
        <dbReference type="ChEBI" id="CHEBI:57737"/>
        <dbReference type="ChEBI" id="CHEBI:456216"/>
        <dbReference type="EC" id="2.7.1.17"/>
    </reaction>
</comment>
<evidence type="ECO:0000259" key="10">
    <source>
        <dbReference type="Pfam" id="PF00370"/>
    </source>
</evidence>
<evidence type="ECO:0000259" key="11">
    <source>
        <dbReference type="Pfam" id="PF02782"/>
    </source>
</evidence>
<reference evidence="12" key="1">
    <citation type="submission" date="2020-10" db="EMBL/GenBank/DDBJ databases">
        <title>ChiBAC.</title>
        <authorList>
            <person name="Zenner C."/>
            <person name="Hitch T.C.A."/>
            <person name="Clavel T."/>
        </authorList>
    </citation>
    <scope>NUCLEOTIDE SEQUENCE</scope>
    <source>
        <strain evidence="12">DSM 107454</strain>
    </source>
</reference>
<protein>
    <recommendedName>
        <fullName evidence="9">Xylulose kinase</fullName>
        <shortName evidence="9">Xylulokinase</shortName>
        <ecNumber evidence="9">2.7.1.17</ecNumber>
    </recommendedName>
</protein>
<keyword evidence="2 9" id="KW-0859">Xylose metabolism</keyword>
<dbReference type="InterPro" id="IPR018485">
    <property type="entry name" value="FGGY_C"/>
</dbReference>
<evidence type="ECO:0000256" key="9">
    <source>
        <dbReference type="RuleBase" id="RU364073"/>
    </source>
</evidence>
<evidence type="ECO:0000313" key="13">
    <source>
        <dbReference type="Proteomes" id="UP000806542"/>
    </source>
</evidence>
<evidence type="ECO:0000256" key="1">
    <source>
        <dbReference type="ARBA" id="ARBA00009156"/>
    </source>
</evidence>
<dbReference type="InterPro" id="IPR050406">
    <property type="entry name" value="FGGY_Carb_Kinase"/>
</dbReference>
<sequence>MKYFLGIDFGGGASKATLLREDGEVCAVSSCEYPTYYPQPGYAEQDPQDWVEAACKNIQAVLAESGIRPQEIAALALDAATHTAVILDEDFHVIRPAIYWTDTRCIAETEYLKEQYAGLIEKQVLHHPDTIWTLPQLLWLKKNEPDSWRQMRKILFAKDYVRHCFTGDYVTDYIEAQGSMMFDSQKMEWSKELCGILDIDIERMPKIVSPSDQTGCITGIAAKLTGLCEGTPVICGTTDTVMEVFAAGAVLKGQMVVKLATAGRICVVTDRPYPDANLVNYSHVIDGLFYPGTATKSCAASYRWFRDTFGGDYKELDKKAAKIPPGTDGLLFHPYLNGELTPYANPRLCADFIGIRASHTKAHFARAVMEGVAMSMLDCKTMLDHLCIAHEDTAAIIGGGGKSPIWRQMLSDVLGIRLLTMKHADSSFGSAMLAGTAAGIFENLEQAVGLCNKTVAETVPCTENTKKYAEIFQKYKAVQKALEPIYNGEIK</sequence>